<evidence type="ECO:0000256" key="5">
    <source>
        <dbReference type="ARBA" id="ARBA00023128"/>
    </source>
</evidence>
<evidence type="ECO:0000256" key="7">
    <source>
        <dbReference type="ARBA" id="ARBA00023274"/>
    </source>
</evidence>
<evidence type="ECO:0000256" key="4">
    <source>
        <dbReference type="ARBA" id="ARBA00023015"/>
    </source>
</evidence>
<dbReference type="Pfam" id="PF12829">
    <property type="entry name" value="Mhr1"/>
    <property type="match status" value="1"/>
</dbReference>
<name>A0A1L7XM78_9HELO</name>
<evidence type="ECO:0000256" key="1">
    <source>
        <dbReference type="ARBA" id="ARBA00004173"/>
    </source>
</evidence>
<proteinExistence type="inferred from homology"/>
<dbReference type="PANTHER" id="PTHR28184:SF1">
    <property type="entry name" value="LARGE RIBOSOMAL SUBUNIT PROTEIN ML67"/>
    <property type="match status" value="1"/>
</dbReference>
<evidence type="ECO:0000313" key="11">
    <source>
        <dbReference type="Proteomes" id="UP000184330"/>
    </source>
</evidence>
<protein>
    <recommendedName>
        <fullName evidence="8">Large ribosomal subunit protein mL67</fullName>
    </recommendedName>
</protein>
<dbReference type="InterPro" id="IPR024629">
    <property type="entry name" value="Ribosomal_mL67"/>
</dbReference>
<dbReference type="OrthoDB" id="5333655at2759"/>
<feature type="compositionally biased region" description="Low complexity" evidence="9">
    <location>
        <begin position="1"/>
        <end position="16"/>
    </location>
</feature>
<comment type="similarity">
    <text evidence="2">Belongs to the mitochondrion-specific ribosomal protein mL67 family.</text>
</comment>
<reference evidence="10 11" key="1">
    <citation type="submission" date="2016-03" db="EMBL/GenBank/DDBJ databases">
        <authorList>
            <person name="Ploux O."/>
        </authorList>
    </citation>
    <scope>NUCLEOTIDE SEQUENCE [LARGE SCALE GENOMIC DNA]</scope>
    <source>
        <strain evidence="10 11">UAMH 11012</strain>
    </source>
</reference>
<evidence type="ECO:0000256" key="6">
    <source>
        <dbReference type="ARBA" id="ARBA00023163"/>
    </source>
</evidence>
<dbReference type="GO" id="GO:1990904">
    <property type="term" value="C:ribonucleoprotein complex"/>
    <property type="evidence" value="ECO:0007669"/>
    <property type="project" value="UniProtKB-KW"/>
</dbReference>
<keyword evidence="3" id="KW-0689">Ribosomal protein</keyword>
<feature type="region of interest" description="Disordered" evidence="9">
    <location>
        <begin position="1"/>
        <end position="49"/>
    </location>
</feature>
<dbReference type="Proteomes" id="UP000184330">
    <property type="component" value="Unassembled WGS sequence"/>
</dbReference>
<dbReference type="GO" id="GO:0005840">
    <property type="term" value="C:ribosome"/>
    <property type="evidence" value="ECO:0007669"/>
    <property type="project" value="UniProtKB-KW"/>
</dbReference>
<dbReference type="PANTHER" id="PTHR28184">
    <property type="entry name" value="MITOCHONDRIAL HOMOLOGOUS RECOMBINATION PROTEIN 1"/>
    <property type="match status" value="1"/>
</dbReference>
<keyword evidence="4" id="KW-0805">Transcription regulation</keyword>
<dbReference type="GO" id="GO:0000150">
    <property type="term" value="F:DNA strand exchange activity"/>
    <property type="evidence" value="ECO:0007669"/>
    <property type="project" value="InterPro"/>
</dbReference>
<keyword evidence="7" id="KW-0687">Ribonucleoprotein</keyword>
<evidence type="ECO:0000256" key="2">
    <source>
        <dbReference type="ARBA" id="ARBA00010741"/>
    </source>
</evidence>
<organism evidence="10 11">
    <name type="scientific">Phialocephala subalpina</name>
    <dbReference type="NCBI Taxonomy" id="576137"/>
    <lineage>
        <taxon>Eukaryota</taxon>
        <taxon>Fungi</taxon>
        <taxon>Dikarya</taxon>
        <taxon>Ascomycota</taxon>
        <taxon>Pezizomycotina</taxon>
        <taxon>Leotiomycetes</taxon>
        <taxon>Helotiales</taxon>
        <taxon>Mollisiaceae</taxon>
        <taxon>Phialocephala</taxon>
        <taxon>Phialocephala fortinii species complex</taxon>
    </lineage>
</organism>
<dbReference type="GO" id="GO:0005739">
    <property type="term" value="C:mitochondrion"/>
    <property type="evidence" value="ECO:0007669"/>
    <property type="project" value="UniProtKB-SubCell"/>
</dbReference>
<accession>A0A1L7XM78</accession>
<feature type="region of interest" description="Disordered" evidence="9">
    <location>
        <begin position="132"/>
        <end position="165"/>
    </location>
</feature>
<comment type="subcellular location">
    <subcellularLocation>
        <location evidence="1">Mitochondrion</location>
    </subcellularLocation>
</comment>
<evidence type="ECO:0000256" key="9">
    <source>
        <dbReference type="SAM" id="MobiDB-lite"/>
    </source>
</evidence>
<evidence type="ECO:0000313" key="10">
    <source>
        <dbReference type="EMBL" id="CZR66161.1"/>
    </source>
</evidence>
<dbReference type="EMBL" id="FJOG01000035">
    <property type="protein sequence ID" value="CZR66161.1"/>
    <property type="molecule type" value="Genomic_DNA"/>
</dbReference>
<dbReference type="AlphaFoldDB" id="A0A1L7XM78"/>
<evidence type="ECO:0000256" key="8">
    <source>
        <dbReference type="ARBA" id="ARBA00035185"/>
    </source>
</evidence>
<sequence length="302" mass="34074">MSARTTTEVATKATKAIGDAGKAKRTGQPRKPSPTKLPIGRNRGPGHEHGQQIHVYHHLQKNMIVYSLTKALRNNAALSQIPFNGKKTVPSALRKDLWHPFAQLTFPPGLGFVGLSVFQKLREYRRRHELEEKLSLPPHTPEESSESQVGVIKDPKAERKRNEKKARVARGLKLMDQKANSVADIAAVLENLREKERVVPEVVNGRRVRLPSIGLKREGKGIKVEVLWRDLTDAEYAETWSDNVEHGVLPMHTNHRDPNRVWGLRKLLGDNNPRNVVVEEVIQEVIPDPETQVETQPEKVVL</sequence>
<keyword evidence="6" id="KW-0804">Transcription</keyword>
<evidence type="ECO:0000256" key="3">
    <source>
        <dbReference type="ARBA" id="ARBA00022980"/>
    </source>
</evidence>
<dbReference type="STRING" id="576137.A0A1L7XM78"/>
<keyword evidence="5" id="KW-0496">Mitochondrion</keyword>
<dbReference type="GO" id="GO:0003697">
    <property type="term" value="F:single-stranded DNA binding"/>
    <property type="evidence" value="ECO:0007669"/>
    <property type="project" value="InterPro"/>
</dbReference>
<keyword evidence="11" id="KW-1185">Reference proteome</keyword>
<gene>
    <name evidence="10" type="ORF">PAC_16062</name>
</gene>
<dbReference type="GO" id="GO:0003735">
    <property type="term" value="F:structural constituent of ribosome"/>
    <property type="evidence" value="ECO:0007669"/>
    <property type="project" value="TreeGrafter"/>
</dbReference>